<sequence length="70" mass="7909">MVGEAGQKAKAIRPTRLSFLKESRNLGFLFILFFPSCRHKVSHSSTFCFLHNSPPLHSTRNGDSKPFFSP</sequence>
<dbReference type="AlphaFoldDB" id="A0A2P6R906"/>
<keyword evidence="2" id="KW-1185">Reference proteome</keyword>
<evidence type="ECO:0000313" key="1">
    <source>
        <dbReference type="EMBL" id="PRQ42901.1"/>
    </source>
</evidence>
<name>A0A2P6R906_ROSCH</name>
<comment type="caution">
    <text evidence="1">The sequence shown here is derived from an EMBL/GenBank/DDBJ whole genome shotgun (WGS) entry which is preliminary data.</text>
</comment>
<gene>
    <name evidence="1" type="ORF">RchiOBHm_Chr3g0462661</name>
</gene>
<organism evidence="1 2">
    <name type="scientific">Rosa chinensis</name>
    <name type="common">China rose</name>
    <dbReference type="NCBI Taxonomy" id="74649"/>
    <lineage>
        <taxon>Eukaryota</taxon>
        <taxon>Viridiplantae</taxon>
        <taxon>Streptophyta</taxon>
        <taxon>Embryophyta</taxon>
        <taxon>Tracheophyta</taxon>
        <taxon>Spermatophyta</taxon>
        <taxon>Magnoliopsida</taxon>
        <taxon>eudicotyledons</taxon>
        <taxon>Gunneridae</taxon>
        <taxon>Pentapetalae</taxon>
        <taxon>rosids</taxon>
        <taxon>fabids</taxon>
        <taxon>Rosales</taxon>
        <taxon>Rosaceae</taxon>
        <taxon>Rosoideae</taxon>
        <taxon>Rosoideae incertae sedis</taxon>
        <taxon>Rosa</taxon>
    </lineage>
</organism>
<dbReference type="EMBL" id="PDCK01000041">
    <property type="protein sequence ID" value="PRQ42901.1"/>
    <property type="molecule type" value="Genomic_DNA"/>
</dbReference>
<reference evidence="1 2" key="1">
    <citation type="journal article" date="2018" name="Nat. Genet.">
        <title>The Rosa genome provides new insights in the design of modern roses.</title>
        <authorList>
            <person name="Bendahmane M."/>
        </authorList>
    </citation>
    <scope>NUCLEOTIDE SEQUENCE [LARGE SCALE GENOMIC DNA]</scope>
    <source>
        <strain evidence="2">cv. Old Blush</strain>
    </source>
</reference>
<dbReference type="Gramene" id="PRQ42901">
    <property type="protein sequence ID" value="PRQ42901"/>
    <property type="gene ID" value="RchiOBHm_Chr3g0462661"/>
</dbReference>
<accession>A0A2P6R906</accession>
<dbReference type="Proteomes" id="UP000238479">
    <property type="component" value="Chromosome 3"/>
</dbReference>
<evidence type="ECO:0000313" key="2">
    <source>
        <dbReference type="Proteomes" id="UP000238479"/>
    </source>
</evidence>
<proteinExistence type="predicted"/>
<protein>
    <submittedName>
        <fullName evidence="1">Uncharacterized protein</fullName>
    </submittedName>
</protein>